<dbReference type="Proteomes" id="UP000691718">
    <property type="component" value="Unassembled WGS sequence"/>
</dbReference>
<dbReference type="OrthoDB" id="6136790at2759"/>
<evidence type="ECO:0000313" key="3">
    <source>
        <dbReference type="Proteomes" id="UP000691718"/>
    </source>
</evidence>
<sequence length="386" mass="44549">MSSKRYIFLNTLKEDAIKGRKFKITEQIRLSNQICSPSRQDTPVTFSKDFTEEDLQKLTEMIKDSDEEPSAKERDLKAIECSINHSSITTSCEAPVVLSEDCFHDPTLAPIMPQSPMMISFSSGIRNDISIESPNFSSFIAQEIAQLECTHSPAPIPLVAMPVSSPVPIETQSSENALHNSEPPPRKRHITRKKDKGRLRLIHRDQWLDVQRKTNKNLGKAYKGRDGRLRKGKEMGLACGEICKLKCSQKVTDFERNLLFKAFWSMGEIVRHWDFINKYCDKIPKRRVTTETASRREFTLRYYLPTKVDEIQNANEINETDLLATKPQKKRVSKEIIMGIKKRYQLSSELKLYTENIELKSEYTNEKAKVAKLIKTSKSRYNYYKL</sequence>
<dbReference type="AlphaFoldDB" id="A0A8S3WWP7"/>
<keyword evidence="3" id="KW-1185">Reference proteome</keyword>
<name>A0A8S3WWP7_PARAO</name>
<gene>
    <name evidence="2" type="ORF">PAPOLLO_LOCUS11314</name>
</gene>
<dbReference type="PANTHER" id="PTHR10773">
    <property type="entry name" value="DNA-DIRECTED RNA POLYMERASES I, II, AND III SUBUNIT RPABC2"/>
    <property type="match status" value="1"/>
</dbReference>
<reference evidence="2" key="1">
    <citation type="submission" date="2021-04" db="EMBL/GenBank/DDBJ databases">
        <authorList>
            <person name="Tunstrom K."/>
        </authorList>
    </citation>
    <scope>NUCLEOTIDE SEQUENCE</scope>
</reference>
<accession>A0A8S3WWP7</accession>
<evidence type="ECO:0000313" key="2">
    <source>
        <dbReference type="EMBL" id="CAG4986760.1"/>
    </source>
</evidence>
<organism evidence="2 3">
    <name type="scientific">Parnassius apollo</name>
    <name type="common">Apollo butterfly</name>
    <name type="synonym">Papilio apollo</name>
    <dbReference type="NCBI Taxonomy" id="110799"/>
    <lineage>
        <taxon>Eukaryota</taxon>
        <taxon>Metazoa</taxon>
        <taxon>Ecdysozoa</taxon>
        <taxon>Arthropoda</taxon>
        <taxon>Hexapoda</taxon>
        <taxon>Insecta</taxon>
        <taxon>Pterygota</taxon>
        <taxon>Neoptera</taxon>
        <taxon>Endopterygota</taxon>
        <taxon>Lepidoptera</taxon>
        <taxon>Glossata</taxon>
        <taxon>Ditrysia</taxon>
        <taxon>Papilionoidea</taxon>
        <taxon>Papilionidae</taxon>
        <taxon>Parnassiinae</taxon>
        <taxon>Parnassini</taxon>
        <taxon>Parnassius</taxon>
        <taxon>Parnassius</taxon>
    </lineage>
</organism>
<comment type="caution">
    <text evidence="2">The sequence shown here is derived from an EMBL/GenBank/DDBJ whole genome shotgun (WGS) entry which is preliminary data.</text>
</comment>
<proteinExistence type="predicted"/>
<dbReference type="PANTHER" id="PTHR10773:SF19">
    <property type="match status" value="1"/>
</dbReference>
<feature type="region of interest" description="Disordered" evidence="1">
    <location>
        <begin position="173"/>
        <end position="192"/>
    </location>
</feature>
<protein>
    <submittedName>
        <fullName evidence="2">(apollo) hypothetical protein</fullName>
    </submittedName>
</protein>
<dbReference type="EMBL" id="CAJQZP010000816">
    <property type="protein sequence ID" value="CAG4986760.1"/>
    <property type="molecule type" value="Genomic_DNA"/>
</dbReference>
<evidence type="ECO:0000256" key="1">
    <source>
        <dbReference type="SAM" id="MobiDB-lite"/>
    </source>
</evidence>